<evidence type="ECO:0000256" key="4">
    <source>
        <dbReference type="SAM" id="SignalP"/>
    </source>
</evidence>
<protein>
    <submittedName>
        <fullName evidence="6">Uncharacterized membrane protein YgcG, contains a TPM-fold domain</fullName>
    </submittedName>
</protein>
<dbReference type="CDD" id="cd12087">
    <property type="entry name" value="TM_EGFR-like"/>
    <property type="match status" value="1"/>
</dbReference>
<sequence>MRKPRAARVIAALLLGAVGVLAAPLNAVAVPPPSLGSSYVLDSVDALTDAEEAAVQSRLVALREQTGLDMWAVYVSEFTDPPGAADWANETANKNELGADQYVLAVAISGNTFAYYLSGDVDDGILSAAQLGDIEQTRIEPALEAGDDAGAAISAADGIRAAYAQAGGGKPAPPPTPAAPAGPAIGPAILVGVLLLAIAGVLIWFWLRRRRPAAQGAPAEAIDDLARRAGSALVSTDDAIKTSEQELGFARAQFGDDAAAPFADVLTRAKADLDRAFTIQQQLDDDVPETPEQQRAGYAEIIRLCTSADEALDAKAAAFDELRALEADAPAALAAARERHAAAAATLAAAESDLARLHERFTDDALAPVADNPHQARARLELARAQEEAADAALAAGRAGEAAVAIRAAQAAVAQAETLERAITTRGSDLADAEQRAAALVAEIEGDLVAASRLTDPDGRVAAAATSARTQLDTVRGALGAGRTSPLRAVEVLQQANATIDEVLGAARDAAERRQRAESQLDAVLAQARAQVSATEDFISARRGAVGPTARTRLAEAGAALVQAQQLRASDPVTALATAQRAAQLANDAASLAQNDVGAFGGTGGLGGLTGGGGGGGMMGAILGGIAVDALLGGGRRRGGFGGGGLGGLGGGLGGLGGGAFGGGRSRSGGGFGGLSSGGRSRSGGGGGFSGGGRSRAGGGGGRRR</sequence>
<dbReference type="Gene3D" id="3.10.310.50">
    <property type="match status" value="1"/>
</dbReference>
<feature type="domain" description="TPM" evidence="5">
    <location>
        <begin position="40"/>
        <end position="161"/>
    </location>
</feature>
<evidence type="ECO:0000313" key="7">
    <source>
        <dbReference type="Proteomes" id="UP000183203"/>
    </source>
</evidence>
<keyword evidence="3" id="KW-0812">Transmembrane</keyword>
<feature type="signal peptide" evidence="4">
    <location>
        <begin position="1"/>
        <end position="22"/>
    </location>
</feature>
<evidence type="ECO:0000256" key="2">
    <source>
        <dbReference type="SAM" id="MobiDB-lite"/>
    </source>
</evidence>
<dbReference type="RefSeq" id="WP_058232169.1">
    <property type="nucleotide sequence ID" value="NZ_FMYG01000004.1"/>
</dbReference>
<evidence type="ECO:0000259" key="5">
    <source>
        <dbReference type="Pfam" id="PF04536"/>
    </source>
</evidence>
<feature type="coiled-coil region" evidence="1">
    <location>
        <begin position="500"/>
        <end position="527"/>
    </location>
</feature>
<dbReference type="InterPro" id="IPR007621">
    <property type="entry name" value="TPM_dom"/>
</dbReference>
<dbReference type="OrthoDB" id="5105562at2"/>
<gene>
    <name evidence="6" type="ORF">SAMN05216418_1966</name>
</gene>
<evidence type="ECO:0000256" key="3">
    <source>
        <dbReference type="SAM" id="Phobius"/>
    </source>
</evidence>
<dbReference type="EMBL" id="FMYG01000004">
    <property type="protein sequence ID" value="SDC29825.1"/>
    <property type="molecule type" value="Genomic_DNA"/>
</dbReference>
<accession>A0A1G6KGX7</accession>
<feature type="transmembrane region" description="Helical" evidence="3">
    <location>
        <begin position="184"/>
        <end position="207"/>
    </location>
</feature>
<dbReference type="AlphaFoldDB" id="A0A1G6KGX7"/>
<keyword evidence="3" id="KW-0472">Membrane</keyword>
<feature type="coiled-coil region" evidence="1">
    <location>
        <begin position="308"/>
        <end position="395"/>
    </location>
</feature>
<feature type="region of interest" description="Disordered" evidence="2">
    <location>
        <begin position="667"/>
        <end position="705"/>
    </location>
</feature>
<proteinExistence type="predicted"/>
<feature type="chain" id="PRO_5009842915" evidence="4">
    <location>
        <begin position="23"/>
        <end position="705"/>
    </location>
</feature>
<name>A0A1G6KGX7_9MICO</name>
<dbReference type="Proteomes" id="UP000183203">
    <property type="component" value="Unassembled WGS sequence"/>
</dbReference>
<dbReference type="STRING" id="993073.AS029_08520"/>
<keyword evidence="4" id="KW-0732">Signal</keyword>
<organism evidence="6 7">
    <name type="scientific">Microbacterium enclense</name>
    <dbReference type="NCBI Taxonomy" id="993073"/>
    <lineage>
        <taxon>Bacteria</taxon>
        <taxon>Bacillati</taxon>
        <taxon>Actinomycetota</taxon>
        <taxon>Actinomycetes</taxon>
        <taxon>Micrococcales</taxon>
        <taxon>Microbacteriaceae</taxon>
        <taxon>Microbacterium</taxon>
    </lineage>
</organism>
<evidence type="ECO:0000313" key="6">
    <source>
        <dbReference type="EMBL" id="SDC29825.1"/>
    </source>
</evidence>
<reference evidence="6 7" key="1">
    <citation type="submission" date="2016-09" db="EMBL/GenBank/DDBJ databases">
        <authorList>
            <person name="Capua I."/>
            <person name="De Benedictis P."/>
            <person name="Joannis T."/>
            <person name="Lombin L.H."/>
            <person name="Cattoli G."/>
        </authorList>
    </citation>
    <scope>NUCLEOTIDE SEQUENCE [LARGE SCALE GENOMIC DNA]</scope>
    <source>
        <strain evidence="6 7">NIO-1002</strain>
    </source>
</reference>
<evidence type="ECO:0000256" key="1">
    <source>
        <dbReference type="SAM" id="Coils"/>
    </source>
</evidence>
<dbReference type="Pfam" id="PF04536">
    <property type="entry name" value="TPM_phosphatase"/>
    <property type="match status" value="1"/>
</dbReference>
<keyword evidence="1" id="KW-0175">Coiled coil</keyword>
<keyword evidence="3" id="KW-1133">Transmembrane helix</keyword>